<protein>
    <recommendedName>
        <fullName evidence="7">LysM domain-containing protein</fullName>
    </recommendedName>
</protein>
<sequence>MTALQTSPIDLALERMGATGAHRHRRYQLPWLMLLGEPGVGRTSLAAGAHLRRPYGAPTRREMDASGWGVWLFDQGAIIDMPGMTEKPGPEFRGVLQDLLRVRGQRPIDGVMLAVPATDLTGPQALDDVGLDRKARELFTGLRSLRGELGVRCPIYVVITKCDVLPGFPAYCRALPAHLREEMLGWSSPHSAREPYSPAWVDEAFGHIQQELCDTQLELFAAGQGARSERESAFLFPSELRALAEPLRRLLDGVFQSSPYAEPALLRGLYFCGDPNAEGNTQRGRSGNLEPRTPAFVTQLLERKVFPESGLASPEAGALSKNQRQVTLLRVGLAVSVLLGLLLLVLVGFGGPGARSVLRGDENEFLSPNQQLVSPNHRYALMYQEDGNLVLYDLEGNRPRWRSNTQGKRAWRVVMQEDGNFVVYQSRAEAVWASKTQGQRDSQLVLGDDGVLLVRGQNGQTRWSSETDKGRVTDGLQAEAPTPTPPPRGQVYIVQPGDIVFNIAQRFLGDGNQWPRIVEANPGINKDNLTAGQRLVIPKRYP</sequence>
<dbReference type="InterPro" id="IPR036426">
    <property type="entry name" value="Bulb-type_lectin_dom_sf"/>
</dbReference>
<dbReference type="InterPro" id="IPR025743">
    <property type="entry name" value="TssM1_N"/>
</dbReference>
<proteinExistence type="predicted"/>
<organism evidence="5 6">
    <name type="scientific">Melittangium boletus DSM 14713</name>
    <dbReference type="NCBI Taxonomy" id="1294270"/>
    <lineage>
        <taxon>Bacteria</taxon>
        <taxon>Pseudomonadati</taxon>
        <taxon>Myxococcota</taxon>
        <taxon>Myxococcia</taxon>
        <taxon>Myxococcales</taxon>
        <taxon>Cystobacterineae</taxon>
        <taxon>Archangiaceae</taxon>
        <taxon>Melittangium</taxon>
    </lineage>
</organism>
<dbReference type="SUPFAM" id="SSF52540">
    <property type="entry name" value="P-loop containing nucleoside triphosphate hydrolases"/>
    <property type="match status" value="1"/>
</dbReference>
<evidence type="ECO:0008006" key="7">
    <source>
        <dbReference type="Google" id="ProtNLM"/>
    </source>
</evidence>
<evidence type="ECO:0000256" key="2">
    <source>
        <dbReference type="SAM" id="Phobius"/>
    </source>
</evidence>
<dbReference type="CDD" id="cd00118">
    <property type="entry name" value="LysM"/>
    <property type="match status" value="1"/>
</dbReference>
<dbReference type="Gene3D" id="2.90.10.10">
    <property type="entry name" value="Bulb-type lectin domain"/>
    <property type="match status" value="2"/>
</dbReference>
<dbReference type="AlphaFoldDB" id="A0A250ICG0"/>
<evidence type="ECO:0000256" key="1">
    <source>
        <dbReference type="SAM" id="MobiDB-lite"/>
    </source>
</evidence>
<dbReference type="InterPro" id="IPR001480">
    <property type="entry name" value="Bulb-type_lectin_dom"/>
</dbReference>
<evidence type="ECO:0000313" key="5">
    <source>
        <dbReference type="EMBL" id="ATB28913.1"/>
    </source>
</evidence>
<dbReference type="SMART" id="SM00257">
    <property type="entry name" value="LysM"/>
    <property type="match status" value="1"/>
</dbReference>
<dbReference type="Gene3D" id="3.10.350.10">
    <property type="entry name" value="LysM domain"/>
    <property type="match status" value="1"/>
</dbReference>
<dbReference type="InterPro" id="IPR053156">
    <property type="entry name" value="T6SS_TssM-like"/>
</dbReference>
<feature type="region of interest" description="Disordered" evidence="1">
    <location>
        <begin position="458"/>
        <end position="489"/>
    </location>
</feature>
<dbReference type="InterPro" id="IPR027417">
    <property type="entry name" value="P-loop_NTPase"/>
</dbReference>
<dbReference type="Proteomes" id="UP000217289">
    <property type="component" value="Chromosome"/>
</dbReference>
<evidence type="ECO:0000313" key="6">
    <source>
        <dbReference type="Proteomes" id="UP000217289"/>
    </source>
</evidence>
<dbReference type="InterPro" id="IPR018392">
    <property type="entry name" value="LysM"/>
</dbReference>
<dbReference type="Gene3D" id="3.40.50.300">
    <property type="entry name" value="P-loop containing nucleotide triphosphate hydrolases"/>
    <property type="match status" value="1"/>
</dbReference>
<keyword evidence="2" id="KW-1133">Transmembrane helix</keyword>
<dbReference type="CDD" id="cd00882">
    <property type="entry name" value="Ras_like_GTPase"/>
    <property type="match status" value="1"/>
</dbReference>
<dbReference type="Pfam" id="PF01476">
    <property type="entry name" value="LysM"/>
    <property type="match status" value="1"/>
</dbReference>
<dbReference type="OrthoDB" id="9758229at2"/>
<keyword evidence="6" id="KW-1185">Reference proteome</keyword>
<name>A0A250ICG0_9BACT</name>
<dbReference type="KEGG" id="mbd:MEBOL_002362"/>
<dbReference type="PROSITE" id="PS50927">
    <property type="entry name" value="BULB_LECTIN"/>
    <property type="match status" value="1"/>
</dbReference>
<evidence type="ECO:0000259" key="3">
    <source>
        <dbReference type="PROSITE" id="PS50927"/>
    </source>
</evidence>
<gene>
    <name evidence="5" type="ORF">MEBOL_002362</name>
</gene>
<dbReference type="RefSeq" id="WP_095977546.1">
    <property type="nucleotide sequence ID" value="NZ_CP022163.1"/>
</dbReference>
<feature type="domain" description="LysM" evidence="4">
    <location>
        <begin position="490"/>
        <end position="537"/>
    </location>
</feature>
<reference evidence="5 6" key="1">
    <citation type="submission" date="2017-06" db="EMBL/GenBank/DDBJ databases">
        <authorList>
            <person name="Kim H.J."/>
            <person name="Triplett B.A."/>
        </authorList>
    </citation>
    <scope>NUCLEOTIDE SEQUENCE [LARGE SCALE GENOMIC DNA]</scope>
    <source>
        <strain evidence="5 6">DSM 14713</strain>
    </source>
</reference>
<dbReference type="SMART" id="SM00108">
    <property type="entry name" value="B_lectin"/>
    <property type="match status" value="1"/>
</dbReference>
<keyword evidence="2" id="KW-0812">Transmembrane</keyword>
<dbReference type="SUPFAM" id="SSF54106">
    <property type="entry name" value="LysM domain"/>
    <property type="match status" value="1"/>
</dbReference>
<dbReference type="Pfam" id="PF14331">
    <property type="entry name" value="IcmF-related_N"/>
    <property type="match status" value="1"/>
</dbReference>
<feature type="transmembrane region" description="Helical" evidence="2">
    <location>
        <begin position="328"/>
        <end position="349"/>
    </location>
</feature>
<feature type="domain" description="Bulb-type lectin" evidence="3">
    <location>
        <begin position="357"/>
        <end position="467"/>
    </location>
</feature>
<dbReference type="InterPro" id="IPR036779">
    <property type="entry name" value="LysM_dom_sf"/>
</dbReference>
<dbReference type="PANTHER" id="PTHR36153:SF1">
    <property type="entry name" value="TYPE VI SECRETION SYSTEM COMPONENT TSSM1"/>
    <property type="match status" value="1"/>
</dbReference>
<keyword evidence="2" id="KW-0472">Membrane</keyword>
<dbReference type="SUPFAM" id="SSF51110">
    <property type="entry name" value="alpha-D-mannose-specific plant lectins"/>
    <property type="match status" value="1"/>
</dbReference>
<dbReference type="EMBL" id="CP022163">
    <property type="protein sequence ID" value="ATB28913.1"/>
    <property type="molecule type" value="Genomic_DNA"/>
</dbReference>
<dbReference type="CDD" id="cd00028">
    <property type="entry name" value="B_lectin"/>
    <property type="match status" value="1"/>
</dbReference>
<evidence type="ECO:0000259" key="4">
    <source>
        <dbReference type="PROSITE" id="PS51782"/>
    </source>
</evidence>
<dbReference type="PANTHER" id="PTHR36153">
    <property type="entry name" value="INNER MEMBRANE PROTEIN-RELATED"/>
    <property type="match status" value="1"/>
</dbReference>
<dbReference type="PROSITE" id="PS51782">
    <property type="entry name" value="LYSM"/>
    <property type="match status" value="1"/>
</dbReference>
<accession>A0A250ICG0</accession>